<evidence type="ECO:0000259" key="2">
    <source>
        <dbReference type="Pfam" id="PF07589"/>
    </source>
</evidence>
<feature type="signal peptide" evidence="1">
    <location>
        <begin position="1"/>
        <end position="27"/>
    </location>
</feature>
<dbReference type="EMBL" id="JAAYYV010000399">
    <property type="protein sequence ID" value="NLF55510.1"/>
    <property type="molecule type" value="Genomic_DNA"/>
</dbReference>
<evidence type="ECO:0000313" key="4">
    <source>
        <dbReference type="Proteomes" id="UP000536534"/>
    </source>
</evidence>
<sequence length="222" mass="23524">MFSQFPRVLRAVPAILASALLAAPVHAAEIYNEGPAAEPTDSVVLELPDGRKLEFYVERNGNSPFLSAFVTADGVRVLKESALDLDALIDAQSGPFVERLNLYKVRDSGKADGDQIAWEWASKPTGYLGFSFTDAKQEVRYGWVDVAISSDGLSVREWAYEDAAGLPILAGARESVGDTAGDGPIENVGDAASVNPVPEPGVLALLGIGALGLVAARKRAKR</sequence>
<dbReference type="InterPro" id="IPR013424">
    <property type="entry name" value="Ice-binding_C"/>
</dbReference>
<evidence type="ECO:0000313" key="3">
    <source>
        <dbReference type="EMBL" id="NLF55510.1"/>
    </source>
</evidence>
<evidence type="ECO:0000256" key="1">
    <source>
        <dbReference type="SAM" id="SignalP"/>
    </source>
</evidence>
<name>A0A7X7R8S7_9RHOO</name>
<dbReference type="Pfam" id="PF07589">
    <property type="entry name" value="PEP-CTERM"/>
    <property type="match status" value="1"/>
</dbReference>
<dbReference type="AlphaFoldDB" id="A0A7X7R8S7"/>
<feature type="domain" description="Ice-binding protein C-terminal" evidence="2">
    <location>
        <begin position="196"/>
        <end position="219"/>
    </location>
</feature>
<comment type="caution">
    <text evidence="3">The sequence shown here is derived from an EMBL/GenBank/DDBJ whole genome shotgun (WGS) entry which is preliminary data.</text>
</comment>
<reference evidence="3 4" key="1">
    <citation type="journal article" date="2020" name="Biotechnol. Biofuels">
        <title>New insights from the biogas microbiome by comprehensive genome-resolved metagenomics of nearly 1600 species originating from multiple anaerobic digesters.</title>
        <authorList>
            <person name="Campanaro S."/>
            <person name="Treu L."/>
            <person name="Rodriguez-R L.M."/>
            <person name="Kovalovszki A."/>
            <person name="Ziels R.M."/>
            <person name="Maus I."/>
            <person name="Zhu X."/>
            <person name="Kougias P.G."/>
            <person name="Basile A."/>
            <person name="Luo G."/>
            <person name="Schluter A."/>
            <person name="Konstantinidis K.T."/>
            <person name="Angelidaki I."/>
        </authorList>
    </citation>
    <scope>NUCLEOTIDE SEQUENCE [LARGE SCALE GENOMIC DNA]</scope>
    <source>
        <strain evidence="3">AS06rmzACSIP_256</strain>
    </source>
</reference>
<organism evidence="3 4">
    <name type="scientific">Thauera phenolivorans</name>
    <dbReference type="NCBI Taxonomy" id="1792543"/>
    <lineage>
        <taxon>Bacteria</taxon>
        <taxon>Pseudomonadati</taxon>
        <taxon>Pseudomonadota</taxon>
        <taxon>Betaproteobacteria</taxon>
        <taxon>Rhodocyclales</taxon>
        <taxon>Zoogloeaceae</taxon>
        <taxon>Thauera</taxon>
    </lineage>
</organism>
<keyword evidence="1" id="KW-0732">Signal</keyword>
<gene>
    <name evidence="3" type="ORF">GX576_14155</name>
</gene>
<accession>A0A7X7R8S7</accession>
<feature type="chain" id="PRO_5030871826" evidence="1">
    <location>
        <begin position="28"/>
        <end position="222"/>
    </location>
</feature>
<dbReference type="Proteomes" id="UP000536534">
    <property type="component" value="Unassembled WGS sequence"/>
</dbReference>
<proteinExistence type="predicted"/>
<protein>
    <submittedName>
        <fullName evidence="3">PEP-CTERM sorting domain-containing protein</fullName>
    </submittedName>
</protein>
<dbReference type="NCBIfam" id="TIGR02595">
    <property type="entry name" value="PEP_CTERM"/>
    <property type="match status" value="1"/>
</dbReference>